<dbReference type="Proteomes" id="UP000248044">
    <property type="component" value="Chromosome"/>
</dbReference>
<evidence type="ECO:0000259" key="4">
    <source>
        <dbReference type="Pfam" id="PF00590"/>
    </source>
</evidence>
<dbReference type="InterPro" id="IPR051810">
    <property type="entry name" value="Precorrin_MeTrfase"/>
</dbReference>
<dbReference type="Gene3D" id="3.40.1010.10">
    <property type="entry name" value="Cobalt-precorrin-4 Transmethylase, Domain 1"/>
    <property type="match status" value="1"/>
</dbReference>
<dbReference type="InterPro" id="IPR000878">
    <property type="entry name" value="4pyrrol_Mease"/>
</dbReference>
<dbReference type="RefSeq" id="WP_110271842.1">
    <property type="nucleotide sequence ID" value="NZ_CP029289.2"/>
</dbReference>
<feature type="domain" description="Tetrapyrrole methylase" evidence="4">
    <location>
        <begin position="2"/>
        <end position="195"/>
    </location>
</feature>
<dbReference type="PANTHER" id="PTHR47036:SF1">
    <property type="entry name" value="COBALT-FACTOR III C(17)-METHYLTRANSFERASE-RELATED"/>
    <property type="match status" value="1"/>
</dbReference>
<evidence type="ECO:0000313" key="6">
    <source>
        <dbReference type="Proteomes" id="UP000248044"/>
    </source>
</evidence>
<organism evidence="5 6">
    <name type="scientific">Acidianus brierleyi</name>
    <dbReference type="NCBI Taxonomy" id="41673"/>
    <lineage>
        <taxon>Archaea</taxon>
        <taxon>Thermoproteota</taxon>
        <taxon>Thermoprotei</taxon>
        <taxon>Sulfolobales</taxon>
        <taxon>Sulfolobaceae</taxon>
        <taxon>Acidianus</taxon>
    </lineage>
</organism>
<keyword evidence="6" id="KW-1185">Reference proteome</keyword>
<proteinExistence type="predicted"/>
<reference evidence="5 6" key="1">
    <citation type="submission" date="2018-05" db="EMBL/GenBank/DDBJ databases">
        <title>Complete Genome Sequences of Extremely Thermoacidophilic, Metal-Mobilizing Type-Strain Members of the Archaeal Family Sulfolobaceae: Acidianus brierleyi DSM-1651T, Acidianus sulfidivorans DSM-18786T, Metallosphaera hakonensis DSM-7519T, and Metallosphaera prunae DSM-10039T.</title>
        <authorList>
            <person name="Counts J.A."/>
            <person name="Kelly R.M."/>
        </authorList>
    </citation>
    <scope>NUCLEOTIDE SEQUENCE [LARGE SCALE GENOMIC DNA]</scope>
    <source>
        <strain evidence="5 6">DSM 1651</strain>
    </source>
</reference>
<dbReference type="AlphaFoldDB" id="A0A2U9IJ59"/>
<dbReference type="OrthoDB" id="35891at2157"/>
<dbReference type="InterPro" id="IPR014776">
    <property type="entry name" value="4pyrrole_Mease_sub2"/>
</dbReference>
<keyword evidence="3" id="KW-0949">S-adenosyl-L-methionine</keyword>
<dbReference type="GO" id="GO:0032259">
    <property type="term" value="P:methylation"/>
    <property type="evidence" value="ECO:0007669"/>
    <property type="project" value="UniProtKB-KW"/>
</dbReference>
<dbReference type="InterPro" id="IPR035996">
    <property type="entry name" value="4pyrrol_Methylase_sf"/>
</dbReference>
<evidence type="ECO:0000256" key="2">
    <source>
        <dbReference type="ARBA" id="ARBA00022679"/>
    </source>
</evidence>
<protein>
    <submittedName>
        <fullName evidence="5">Cobalt-factor III C(17)-methyltransferase</fullName>
    </submittedName>
</protein>
<accession>A0A2U9IJ59</accession>
<dbReference type="KEGG" id="abri:DFR85_08565"/>
<keyword evidence="2 5" id="KW-0808">Transferase</keyword>
<keyword evidence="1 5" id="KW-0489">Methyltransferase</keyword>
<dbReference type="GO" id="GO:0008168">
    <property type="term" value="F:methyltransferase activity"/>
    <property type="evidence" value="ECO:0007669"/>
    <property type="project" value="UniProtKB-KW"/>
</dbReference>
<dbReference type="PANTHER" id="PTHR47036">
    <property type="entry name" value="COBALT-FACTOR III C(17)-METHYLTRANSFERASE-RELATED"/>
    <property type="match status" value="1"/>
</dbReference>
<dbReference type="SUPFAM" id="SSF53790">
    <property type="entry name" value="Tetrapyrrole methylase"/>
    <property type="match status" value="1"/>
</dbReference>
<name>A0A2U9IJ59_9CREN</name>
<evidence type="ECO:0000256" key="3">
    <source>
        <dbReference type="ARBA" id="ARBA00022691"/>
    </source>
</evidence>
<evidence type="ECO:0000313" key="5">
    <source>
        <dbReference type="EMBL" id="AWR95964.1"/>
    </source>
</evidence>
<dbReference type="GeneID" id="36832203"/>
<sequence length="211" mass="23518">MIKVVGIGAGGKTLTLEAIEAIKKAEVIIGYSRYIEMIRGYIENAEIISSNVNEIGQRIDDSLKFSNKNTIVISSGDPMIYGMGSRLFKYNVEIIPGVTAASLASSVAKVPLDDFVTISLSTYSRSLKEIENKLINAINGNFTLVIYNINPVARKESALLAENTLKKYAIDWDYYMVYNARRANQRLIHGKINSLDIKNANMDTILMVKKW</sequence>
<dbReference type="Pfam" id="PF00590">
    <property type="entry name" value="TP_methylase"/>
    <property type="match status" value="1"/>
</dbReference>
<gene>
    <name evidence="5" type="ORF">DFR85_08565</name>
</gene>
<dbReference type="Gene3D" id="3.30.950.10">
    <property type="entry name" value="Methyltransferase, Cobalt-precorrin-4 Transmethylase, Domain 2"/>
    <property type="match status" value="1"/>
</dbReference>
<dbReference type="EMBL" id="CP029289">
    <property type="protein sequence ID" value="AWR95964.1"/>
    <property type="molecule type" value="Genomic_DNA"/>
</dbReference>
<evidence type="ECO:0000256" key="1">
    <source>
        <dbReference type="ARBA" id="ARBA00022603"/>
    </source>
</evidence>
<dbReference type="InterPro" id="IPR014777">
    <property type="entry name" value="4pyrrole_Mease_sub1"/>
</dbReference>